<proteinExistence type="predicted"/>
<gene>
    <name evidence="2" type="ordered locus">Ccel_1566</name>
    <name evidence="3" type="ordered locus">Ccel_1577</name>
    <name evidence="4" type="ordered locus">Ccel_1588</name>
</gene>
<dbReference type="KEGG" id="cce:Ccel_1566"/>
<accession>B8I2C5</accession>
<dbReference type="STRING" id="394503.Ccel_1566"/>
<keyword evidence="5" id="KW-1185">Reference proteome</keyword>
<name>B8I2C5_RUMCH</name>
<dbReference type="KEGG" id="cce:Ccel_1577"/>
<dbReference type="Proteomes" id="UP000001349">
    <property type="component" value="Chromosome"/>
</dbReference>
<evidence type="ECO:0000313" key="3">
    <source>
        <dbReference type="EMBL" id="ACL75929.1"/>
    </source>
</evidence>
<dbReference type="EMBL" id="CP001348">
    <property type="protein sequence ID" value="ACL75918.1"/>
    <property type="molecule type" value="Genomic_DNA"/>
</dbReference>
<keyword evidence="2" id="KW-0648">Protein biosynthesis</keyword>
<dbReference type="InterPro" id="IPR003491">
    <property type="entry name" value="REP-like_C"/>
</dbReference>
<dbReference type="GO" id="GO:0003743">
    <property type="term" value="F:translation initiation factor activity"/>
    <property type="evidence" value="ECO:0007669"/>
    <property type="project" value="UniProtKB-KW"/>
</dbReference>
<evidence type="ECO:0000313" key="2">
    <source>
        <dbReference type="EMBL" id="ACL75918.1"/>
    </source>
</evidence>
<dbReference type="RefSeq" id="WP_015925058.1">
    <property type="nucleotide sequence ID" value="NC_011898.1"/>
</dbReference>
<dbReference type="KEGG" id="cce:Ccel_1588"/>
<dbReference type="HOGENOM" id="CLU_815605_0_0_9"/>
<keyword evidence="2" id="KW-0396">Initiation factor</keyword>
<dbReference type="EMBL" id="CP001348">
    <property type="protein sequence ID" value="ACL75929.1"/>
    <property type="molecule type" value="Genomic_DNA"/>
</dbReference>
<evidence type="ECO:0000259" key="1">
    <source>
        <dbReference type="Pfam" id="PF02486"/>
    </source>
</evidence>
<evidence type="ECO:0000313" key="4">
    <source>
        <dbReference type="EMBL" id="ACL75940.1"/>
    </source>
</evidence>
<reference evidence="2 5" key="1">
    <citation type="submission" date="2009-01" db="EMBL/GenBank/DDBJ databases">
        <title>Complete sequence of Clostridium cellulolyticum H10.</title>
        <authorList>
            <consortium name="US DOE Joint Genome Institute"/>
            <person name="Lucas S."/>
            <person name="Copeland A."/>
            <person name="Lapidus A."/>
            <person name="Glavina del Rio T."/>
            <person name="Dalin E."/>
            <person name="Tice H."/>
            <person name="Bruce D."/>
            <person name="Goodwin L."/>
            <person name="Pitluck S."/>
            <person name="Chertkov O."/>
            <person name="Saunders E."/>
            <person name="Brettin T."/>
            <person name="Detter J.C."/>
            <person name="Han C."/>
            <person name="Larimer F."/>
            <person name="Land M."/>
            <person name="Hauser L."/>
            <person name="Kyrpides N."/>
            <person name="Ivanova N."/>
            <person name="Zhou J."/>
            <person name="Richardson P."/>
        </authorList>
    </citation>
    <scope>NUCLEOTIDE SEQUENCE [LARGE SCALE GENOMIC DNA]</scope>
    <source>
        <strain evidence="5">ATCC 35319 / DSM 5812 / JCM 6584 / H10</strain>
        <strain evidence="2">H10</strain>
    </source>
</reference>
<feature type="domain" description="Replication initiation protein-like C-terminal" evidence="1">
    <location>
        <begin position="142"/>
        <end position="261"/>
    </location>
</feature>
<sequence>MKISVKNCMIDWLEFSVFEMTEKSVLYALGLEHFNFEVKKGRFYGRVLSFENIITISSQYFGNGGVEHVHVRFTGKGCRLLERIYGTTDLRSEIRLRFILSDVKVSRMDIALDYNYKFVVDYFESVLNERLTGVKVVEHIGSLKSGLTLYLGSRKSEKFFRLYEKDFEQNDFENYKDRLELVLKNQYATYELFNENELIKIVSTYMNDIEWQDTERQRLWNGMKNGECEISPKIRHKKSTLKEKGEYILTTYAKTLKAYAEQYGTKDISSAIHDAVLSEKEIRLINNEKVLKLMKYRKQARQKDKQVQESVNEIEIKKGILLDNLIANNQSDKFEQMRIC</sequence>
<evidence type="ECO:0000313" key="5">
    <source>
        <dbReference type="Proteomes" id="UP000001349"/>
    </source>
</evidence>
<organism evidence="2 5">
    <name type="scientific">Ruminiclostridium cellulolyticum (strain ATCC 35319 / DSM 5812 / JCM 6584 / H10)</name>
    <name type="common">Clostridium cellulolyticum</name>
    <dbReference type="NCBI Taxonomy" id="394503"/>
    <lineage>
        <taxon>Bacteria</taxon>
        <taxon>Bacillati</taxon>
        <taxon>Bacillota</taxon>
        <taxon>Clostridia</taxon>
        <taxon>Eubacteriales</taxon>
        <taxon>Oscillospiraceae</taxon>
        <taxon>Ruminiclostridium</taxon>
    </lineage>
</organism>
<dbReference type="OrthoDB" id="2067664at2"/>
<dbReference type="EMBL" id="CP001348">
    <property type="protein sequence ID" value="ACL75940.1"/>
    <property type="molecule type" value="Genomic_DNA"/>
</dbReference>
<dbReference type="AlphaFoldDB" id="B8I2C5"/>
<protein>
    <submittedName>
        <fullName evidence="2">Replication initiation factor</fullName>
    </submittedName>
</protein>
<dbReference type="Pfam" id="PF02486">
    <property type="entry name" value="Rep_trans"/>
    <property type="match status" value="1"/>
</dbReference>